<name>A0A5C6XF87_9DELT</name>
<sequence>MHATLTFFAALLISAPAAAQAPASWLDAWQPIERLEVRRLVETRVEGRGGEDHLRVCEVSFEVEVDARGLILRPQHDDALFEPVLDPVLFPERVERLGCLVPTLRVDAGGRVRAADAEAIAQRVRNLFERFIAAQPGKDEQERVRARTRSSLQSLSEAALQASAETWWSMLGARHSDFATSTLEPTPCLMPSPATTSCTQVQSEEVVDLTRSMAQMYQGAGFRLERALANQQATVRFRSDQAPPTSYVRRIRQAQDLVHRYTDEKARITATNLEFLQIHVVR</sequence>
<protein>
    <submittedName>
        <fullName evidence="2">Uncharacterized protein</fullName>
    </submittedName>
</protein>
<dbReference type="AlphaFoldDB" id="A0A5C6XF87"/>
<comment type="caution">
    <text evidence="2">The sequence shown here is derived from an EMBL/GenBank/DDBJ whole genome shotgun (WGS) entry which is preliminary data.</text>
</comment>
<keyword evidence="3" id="KW-1185">Reference proteome</keyword>
<dbReference type="RefSeq" id="WP_146979585.1">
    <property type="nucleotide sequence ID" value="NZ_VOSM01000001.1"/>
</dbReference>
<organism evidence="2 3">
    <name type="scientific">Lujinxingia vulgaris</name>
    <dbReference type="NCBI Taxonomy" id="2600176"/>
    <lineage>
        <taxon>Bacteria</taxon>
        <taxon>Deltaproteobacteria</taxon>
        <taxon>Bradymonadales</taxon>
        <taxon>Lujinxingiaceae</taxon>
        <taxon>Lujinxingia</taxon>
    </lineage>
</organism>
<feature type="chain" id="PRO_5022898751" evidence="1">
    <location>
        <begin position="20"/>
        <end position="282"/>
    </location>
</feature>
<reference evidence="2 3" key="1">
    <citation type="submission" date="2019-08" db="EMBL/GenBank/DDBJ databases">
        <title>Bradymonadales sp. TMQ4.</title>
        <authorList>
            <person name="Liang Q."/>
        </authorList>
    </citation>
    <scope>NUCLEOTIDE SEQUENCE [LARGE SCALE GENOMIC DNA]</scope>
    <source>
        <strain evidence="2 3">TMQ4</strain>
    </source>
</reference>
<evidence type="ECO:0000313" key="3">
    <source>
        <dbReference type="Proteomes" id="UP000321412"/>
    </source>
</evidence>
<accession>A0A5C6XF87</accession>
<proteinExistence type="predicted"/>
<dbReference type="Proteomes" id="UP000321412">
    <property type="component" value="Unassembled WGS sequence"/>
</dbReference>
<feature type="signal peptide" evidence="1">
    <location>
        <begin position="1"/>
        <end position="19"/>
    </location>
</feature>
<dbReference type="EMBL" id="VOSM01000001">
    <property type="protein sequence ID" value="TXD39153.1"/>
    <property type="molecule type" value="Genomic_DNA"/>
</dbReference>
<keyword evidence="1" id="KW-0732">Signal</keyword>
<evidence type="ECO:0000313" key="2">
    <source>
        <dbReference type="EMBL" id="TXD39153.1"/>
    </source>
</evidence>
<dbReference type="OrthoDB" id="5507976at2"/>
<gene>
    <name evidence="2" type="ORF">FRC98_01760</name>
</gene>
<evidence type="ECO:0000256" key="1">
    <source>
        <dbReference type="SAM" id="SignalP"/>
    </source>
</evidence>